<evidence type="ECO:0000256" key="1">
    <source>
        <dbReference type="SAM" id="MobiDB-lite"/>
    </source>
</evidence>
<reference evidence="2" key="2">
    <citation type="submission" date="2023-05" db="EMBL/GenBank/DDBJ databases">
        <authorList>
            <consortium name="Lawrence Berkeley National Laboratory"/>
            <person name="Steindorff A."/>
            <person name="Hensen N."/>
            <person name="Bonometti L."/>
            <person name="Westerberg I."/>
            <person name="Brannstrom I.O."/>
            <person name="Guillou S."/>
            <person name="Cros-Aarteil S."/>
            <person name="Calhoun S."/>
            <person name="Haridas S."/>
            <person name="Kuo A."/>
            <person name="Mondo S."/>
            <person name="Pangilinan J."/>
            <person name="Riley R."/>
            <person name="Labutti K."/>
            <person name="Andreopoulos B."/>
            <person name="Lipzen A."/>
            <person name="Chen C."/>
            <person name="Yanf M."/>
            <person name="Daum C."/>
            <person name="Ng V."/>
            <person name="Clum A."/>
            <person name="Ohm R."/>
            <person name="Martin F."/>
            <person name="Silar P."/>
            <person name="Natvig D."/>
            <person name="Lalanne C."/>
            <person name="Gautier V."/>
            <person name="Ament-Velasquez S.L."/>
            <person name="Kruys A."/>
            <person name="Hutchinson M.I."/>
            <person name="Powell A.J."/>
            <person name="Barry K."/>
            <person name="Miller A.N."/>
            <person name="Grigoriev I.V."/>
            <person name="Debuchy R."/>
            <person name="Gladieux P."/>
            <person name="Thoren M.H."/>
            <person name="Johannesson H."/>
        </authorList>
    </citation>
    <scope>NUCLEOTIDE SEQUENCE</scope>
    <source>
        <strain evidence="2">CBS 538.74</strain>
    </source>
</reference>
<dbReference type="EMBL" id="MU856934">
    <property type="protein sequence ID" value="KAK4153648.1"/>
    <property type="molecule type" value="Genomic_DNA"/>
</dbReference>
<feature type="region of interest" description="Disordered" evidence="1">
    <location>
        <begin position="105"/>
        <end position="314"/>
    </location>
</feature>
<organism evidence="2 3">
    <name type="scientific">Chaetomidium leptoderma</name>
    <dbReference type="NCBI Taxonomy" id="669021"/>
    <lineage>
        <taxon>Eukaryota</taxon>
        <taxon>Fungi</taxon>
        <taxon>Dikarya</taxon>
        <taxon>Ascomycota</taxon>
        <taxon>Pezizomycotina</taxon>
        <taxon>Sordariomycetes</taxon>
        <taxon>Sordariomycetidae</taxon>
        <taxon>Sordariales</taxon>
        <taxon>Chaetomiaceae</taxon>
        <taxon>Chaetomidium</taxon>
    </lineage>
</organism>
<dbReference type="AlphaFoldDB" id="A0AAN6VLA0"/>
<evidence type="ECO:0000313" key="2">
    <source>
        <dbReference type="EMBL" id="KAK4153648.1"/>
    </source>
</evidence>
<name>A0AAN6VLA0_9PEZI</name>
<feature type="compositionally biased region" description="Low complexity" evidence="1">
    <location>
        <begin position="285"/>
        <end position="300"/>
    </location>
</feature>
<gene>
    <name evidence="2" type="ORF">C8A00DRAFT_33598</name>
</gene>
<reference evidence="2" key="1">
    <citation type="journal article" date="2023" name="Mol. Phylogenet. Evol.">
        <title>Genome-scale phylogeny and comparative genomics of the fungal order Sordariales.</title>
        <authorList>
            <person name="Hensen N."/>
            <person name="Bonometti L."/>
            <person name="Westerberg I."/>
            <person name="Brannstrom I.O."/>
            <person name="Guillou S."/>
            <person name="Cros-Aarteil S."/>
            <person name="Calhoun S."/>
            <person name="Haridas S."/>
            <person name="Kuo A."/>
            <person name="Mondo S."/>
            <person name="Pangilinan J."/>
            <person name="Riley R."/>
            <person name="LaButti K."/>
            <person name="Andreopoulos B."/>
            <person name="Lipzen A."/>
            <person name="Chen C."/>
            <person name="Yan M."/>
            <person name="Daum C."/>
            <person name="Ng V."/>
            <person name="Clum A."/>
            <person name="Steindorff A."/>
            <person name="Ohm R.A."/>
            <person name="Martin F."/>
            <person name="Silar P."/>
            <person name="Natvig D.O."/>
            <person name="Lalanne C."/>
            <person name="Gautier V."/>
            <person name="Ament-Velasquez S.L."/>
            <person name="Kruys A."/>
            <person name="Hutchinson M.I."/>
            <person name="Powell A.J."/>
            <person name="Barry K."/>
            <person name="Miller A.N."/>
            <person name="Grigoriev I.V."/>
            <person name="Debuchy R."/>
            <person name="Gladieux P."/>
            <person name="Hiltunen Thoren M."/>
            <person name="Johannesson H."/>
        </authorList>
    </citation>
    <scope>NUCLEOTIDE SEQUENCE</scope>
    <source>
        <strain evidence="2">CBS 538.74</strain>
    </source>
</reference>
<comment type="caution">
    <text evidence="2">The sequence shown here is derived from an EMBL/GenBank/DDBJ whole genome shotgun (WGS) entry which is preliminary data.</text>
</comment>
<accession>A0AAN6VLA0</accession>
<feature type="compositionally biased region" description="Basic and acidic residues" evidence="1">
    <location>
        <begin position="269"/>
        <end position="282"/>
    </location>
</feature>
<dbReference type="Proteomes" id="UP001302745">
    <property type="component" value="Unassembled WGS sequence"/>
</dbReference>
<sequence>MAVMPGILPEAALFSVIRPNQLRPEVVVSSAIDRLPGRSLSLKMPLKKKASFRVRGWVKRSDSSRTATASDLSASESLKAHIKHLGGGRLDEVVVKGTTNNTTLLAPVPKRAHRSRASSSDSRVTQWLDFYTGSPEPNKPQARPLPESSTPDHPPQASRHQRPPSHTDLRPAPLRVPSSEGRGGPSPPPKPLTRKNSAWKPLPNLPAQPEAGTAATQHVERTKTQAHSQQTPSVEPEHAGLGLLPMIRFDTPPPTPDSSAGGAATTPGCRDRGKGKGEEERTLTAGPNANSAASSSKANPAPQPPPERNGLEVTRHSRQERVWLHVNYRGEAPFLRAWGLEITKLADRLEGLAIVRELIQAEGERKSMEDPI</sequence>
<keyword evidence="3" id="KW-1185">Reference proteome</keyword>
<proteinExistence type="predicted"/>
<protein>
    <submittedName>
        <fullName evidence="2">Uncharacterized protein</fullName>
    </submittedName>
</protein>
<evidence type="ECO:0000313" key="3">
    <source>
        <dbReference type="Proteomes" id="UP001302745"/>
    </source>
</evidence>